<organism evidence="2 3">
    <name type="scientific">Phialemonium thermophilum</name>
    <dbReference type="NCBI Taxonomy" id="223376"/>
    <lineage>
        <taxon>Eukaryota</taxon>
        <taxon>Fungi</taxon>
        <taxon>Dikarya</taxon>
        <taxon>Ascomycota</taxon>
        <taxon>Pezizomycotina</taxon>
        <taxon>Sordariomycetes</taxon>
        <taxon>Sordariomycetidae</taxon>
        <taxon>Cephalothecales</taxon>
        <taxon>Cephalothecaceae</taxon>
        <taxon>Phialemonium</taxon>
    </lineage>
</organism>
<dbReference type="Proteomes" id="UP001586593">
    <property type="component" value="Unassembled WGS sequence"/>
</dbReference>
<proteinExistence type="predicted"/>
<feature type="compositionally biased region" description="Low complexity" evidence="1">
    <location>
        <begin position="202"/>
        <end position="226"/>
    </location>
</feature>
<sequence length="252" mass="26637">MGSRWGQVVKGKPKDTRIRVKIKGFDCSQVVDKKKRHVNEEAGNGHAARAPAVGPLTGYAQLRTLGQISAQALDRRADGAILKNDSNAIYIDGSVYGDEAGGKVAMIIPFDVPDDFIGSFHLDYSIISGTLKSGLITDDWGEDYGPVTAQNSGQNASGVINVDRDGVGNVMMLAWVDDTEVTVSHTTSLSSLAVSATSAPTLSLPSESTTISHTTTTTASTSSTHSNGGLRERAPIVFCALSFLTCIFFPTI</sequence>
<evidence type="ECO:0000256" key="1">
    <source>
        <dbReference type="SAM" id="MobiDB-lite"/>
    </source>
</evidence>
<accession>A0ABR3XFN1</accession>
<dbReference type="EMBL" id="JAZHXJ010000103">
    <property type="protein sequence ID" value="KAL1874742.1"/>
    <property type="molecule type" value="Genomic_DNA"/>
</dbReference>
<name>A0ABR3XFN1_9PEZI</name>
<reference evidence="2 3" key="1">
    <citation type="journal article" date="2024" name="Commun. Biol.">
        <title>Comparative genomic analysis of thermophilic fungi reveals convergent evolutionary adaptations and gene losses.</title>
        <authorList>
            <person name="Steindorff A.S."/>
            <person name="Aguilar-Pontes M.V."/>
            <person name="Robinson A.J."/>
            <person name="Andreopoulos B."/>
            <person name="LaButti K."/>
            <person name="Kuo A."/>
            <person name="Mondo S."/>
            <person name="Riley R."/>
            <person name="Otillar R."/>
            <person name="Haridas S."/>
            <person name="Lipzen A."/>
            <person name="Grimwood J."/>
            <person name="Schmutz J."/>
            <person name="Clum A."/>
            <person name="Reid I.D."/>
            <person name="Moisan M.C."/>
            <person name="Butler G."/>
            <person name="Nguyen T.T.M."/>
            <person name="Dewar K."/>
            <person name="Conant G."/>
            <person name="Drula E."/>
            <person name="Henrissat B."/>
            <person name="Hansel C."/>
            <person name="Singer S."/>
            <person name="Hutchinson M.I."/>
            <person name="de Vries R.P."/>
            <person name="Natvig D.O."/>
            <person name="Powell A.J."/>
            <person name="Tsang A."/>
            <person name="Grigoriev I.V."/>
        </authorList>
    </citation>
    <scope>NUCLEOTIDE SEQUENCE [LARGE SCALE GENOMIC DNA]</scope>
    <source>
        <strain evidence="2 3">ATCC 24622</strain>
    </source>
</reference>
<feature type="region of interest" description="Disordered" evidence="1">
    <location>
        <begin position="202"/>
        <end position="227"/>
    </location>
</feature>
<protein>
    <submittedName>
        <fullName evidence="2">Uncharacterized protein</fullName>
    </submittedName>
</protein>
<gene>
    <name evidence="2" type="ORF">VTK73DRAFT_270</name>
</gene>
<evidence type="ECO:0000313" key="2">
    <source>
        <dbReference type="EMBL" id="KAL1874742.1"/>
    </source>
</evidence>
<evidence type="ECO:0000313" key="3">
    <source>
        <dbReference type="Proteomes" id="UP001586593"/>
    </source>
</evidence>
<comment type="caution">
    <text evidence="2">The sequence shown here is derived from an EMBL/GenBank/DDBJ whole genome shotgun (WGS) entry which is preliminary data.</text>
</comment>
<keyword evidence="3" id="KW-1185">Reference proteome</keyword>